<organism evidence="1 2">
    <name type="scientific">Suillus fuscotomentosus</name>
    <dbReference type="NCBI Taxonomy" id="1912939"/>
    <lineage>
        <taxon>Eukaryota</taxon>
        <taxon>Fungi</taxon>
        <taxon>Dikarya</taxon>
        <taxon>Basidiomycota</taxon>
        <taxon>Agaricomycotina</taxon>
        <taxon>Agaricomycetes</taxon>
        <taxon>Agaricomycetidae</taxon>
        <taxon>Boletales</taxon>
        <taxon>Suillineae</taxon>
        <taxon>Suillaceae</taxon>
        <taxon>Suillus</taxon>
    </lineage>
</organism>
<name>A0AAD4DVE0_9AGAM</name>
<evidence type="ECO:0000313" key="2">
    <source>
        <dbReference type="Proteomes" id="UP001195769"/>
    </source>
</evidence>
<dbReference type="AlphaFoldDB" id="A0AAD4DVE0"/>
<comment type="caution">
    <text evidence="1">The sequence shown here is derived from an EMBL/GenBank/DDBJ whole genome shotgun (WGS) entry which is preliminary data.</text>
</comment>
<reference evidence="1" key="1">
    <citation type="journal article" date="2020" name="New Phytol.">
        <title>Comparative genomics reveals dynamic genome evolution in host specialist ectomycorrhizal fungi.</title>
        <authorList>
            <person name="Lofgren L.A."/>
            <person name="Nguyen N.H."/>
            <person name="Vilgalys R."/>
            <person name="Ruytinx J."/>
            <person name="Liao H.L."/>
            <person name="Branco S."/>
            <person name="Kuo A."/>
            <person name="LaButti K."/>
            <person name="Lipzen A."/>
            <person name="Andreopoulos W."/>
            <person name="Pangilinan J."/>
            <person name="Riley R."/>
            <person name="Hundley H."/>
            <person name="Na H."/>
            <person name="Barry K."/>
            <person name="Grigoriev I.V."/>
            <person name="Stajich J.E."/>
            <person name="Kennedy P.G."/>
        </authorList>
    </citation>
    <scope>NUCLEOTIDE SEQUENCE</scope>
    <source>
        <strain evidence="1">FC203</strain>
    </source>
</reference>
<keyword evidence="2" id="KW-1185">Reference proteome</keyword>
<accession>A0AAD4DVE0</accession>
<evidence type="ECO:0000313" key="1">
    <source>
        <dbReference type="EMBL" id="KAG1894699.1"/>
    </source>
</evidence>
<protein>
    <submittedName>
        <fullName evidence="1">Uncharacterized protein</fullName>
    </submittedName>
</protein>
<proteinExistence type="predicted"/>
<gene>
    <name evidence="1" type="ORF">F5891DRAFT_984855</name>
</gene>
<dbReference type="Proteomes" id="UP001195769">
    <property type="component" value="Unassembled WGS sequence"/>
</dbReference>
<dbReference type="EMBL" id="JABBWK010000076">
    <property type="protein sequence ID" value="KAG1894699.1"/>
    <property type="molecule type" value="Genomic_DNA"/>
</dbReference>
<dbReference type="GeneID" id="64671807"/>
<sequence>MSPERATISCKSRPSAFCRGHVGNGRSMLSFNTEQRDLSVTLIDPHADQTGQIPHFLILSSLAVDDRYTVDAEDAKQWSRQANHSRNSLNASSNRIPATQNVELQDASPNQNIEVSYQAPRTHHIRTLSPMTSISPQLKNPVAASTKAHPEDMIPPQRHHRLIYPHLTPSCNVSRIPDRRIIQQKLLRGENEGATTRPCICITTSDGSLSDDETFVQICLPDIDSYSSCAPRRPDHAMKAILTEEAEGWGAHYGISWMPFATSSSLVYLIRDDGNLDVCRKIHARARTFASNSIPLRSLPLPMYPGTLPGCDDVNPGGKPNATGQKTLAGSWTTSMMFRAAGDDVLLLLGSMGVSNIMPHHFCLSEILRELSDTDKDLCSDIVTARKAAMVQTAGQTQSIQEIILSTYFHSAKLLGINTGFRAQERSPSQQTEKYNFKSKSSPKQLVWDSLDGSRYRYQNCVGVDILMRFACPMAVDDSDPDIAARIK</sequence>
<dbReference type="RefSeq" id="XP_041220275.1">
    <property type="nucleotide sequence ID" value="XM_041377509.1"/>
</dbReference>